<accession>A0AAE0FP75</accession>
<organism evidence="2 3">
    <name type="scientific">Cymbomonas tetramitiformis</name>
    <dbReference type="NCBI Taxonomy" id="36881"/>
    <lineage>
        <taxon>Eukaryota</taxon>
        <taxon>Viridiplantae</taxon>
        <taxon>Chlorophyta</taxon>
        <taxon>Pyramimonadophyceae</taxon>
        <taxon>Pyramimonadales</taxon>
        <taxon>Pyramimonadaceae</taxon>
        <taxon>Cymbomonas</taxon>
    </lineage>
</organism>
<dbReference type="Proteomes" id="UP001190700">
    <property type="component" value="Unassembled WGS sequence"/>
</dbReference>
<protein>
    <submittedName>
        <fullName evidence="2">Uncharacterized protein</fullName>
    </submittedName>
</protein>
<feature type="transmembrane region" description="Helical" evidence="1">
    <location>
        <begin position="448"/>
        <end position="470"/>
    </location>
</feature>
<evidence type="ECO:0000256" key="1">
    <source>
        <dbReference type="SAM" id="Phobius"/>
    </source>
</evidence>
<evidence type="ECO:0000313" key="2">
    <source>
        <dbReference type="EMBL" id="KAK3262641.1"/>
    </source>
</evidence>
<comment type="caution">
    <text evidence="2">The sequence shown here is derived from an EMBL/GenBank/DDBJ whole genome shotgun (WGS) entry which is preliminary data.</text>
</comment>
<feature type="transmembrane region" description="Helical" evidence="1">
    <location>
        <begin position="339"/>
        <end position="361"/>
    </location>
</feature>
<keyword evidence="1" id="KW-0472">Membrane</keyword>
<sequence>MRAPNGVLSSSFLDYSKNLGWSNLRLSEDELRGGDGVCARELQQGRALPAFIYPEYNSKRGRDAFSRVLWRSAIAIAASAWRYDPHRALAWGRRAQLRKALHTVYINLPTELVDCASVPCELAFPRGELTAMLLLLPGAAQGAGFGLTSYPSAIAFALFCLITLHVVVVFGYTICCCLLRSKAPRACYVKVQEEDKGNESLLRTQRYEILLALWLNEGNSIWLSPANDTIVLRPNPLFLSESQKTAMAGKGVEDDAAAKAPPPPTVIMTVNGFVQRYGIFFDNLKGESVSYEEGARRCEEIRQRGEGVKRRSWINVAGWQDWKDLASVIVTLRHHQWSLYYNLLSWIITTWVSLILGVFAVPCACEAEDDQPVICTWPQTLLLVILFSIKLAFLVALQPLHHRIFKWAELSAAACNVGIVGSVQLTWWSRSFRDWVTANDDFLVSLQLISVTTQMVALLCTIVVIVAINVQVAREGWPRREHQAEEEGLEQFYLIPEEDDDDLGFTLFPMKSITNPLRMVNPLYQFTGENL</sequence>
<keyword evidence="3" id="KW-1185">Reference proteome</keyword>
<dbReference type="EMBL" id="LGRX02016047">
    <property type="protein sequence ID" value="KAK3262641.1"/>
    <property type="molecule type" value="Genomic_DNA"/>
</dbReference>
<feature type="transmembrane region" description="Helical" evidence="1">
    <location>
        <begin position="381"/>
        <end position="400"/>
    </location>
</feature>
<keyword evidence="1" id="KW-1133">Transmembrane helix</keyword>
<evidence type="ECO:0000313" key="3">
    <source>
        <dbReference type="Proteomes" id="UP001190700"/>
    </source>
</evidence>
<dbReference type="AlphaFoldDB" id="A0AAE0FP75"/>
<proteinExistence type="predicted"/>
<gene>
    <name evidence="2" type="ORF">CYMTET_28514</name>
</gene>
<feature type="transmembrane region" description="Helical" evidence="1">
    <location>
        <begin position="153"/>
        <end position="179"/>
    </location>
</feature>
<feature type="transmembrane region" description="Helical" evidence="1">
    <location>
        <begin position="407"/>
        <end position="428"/>
    </location>
</feature>
<reference evidence="2 3" key="1">
    <citation type="journal article" date="2015" name="Genome Biol. Evol.">
        <title>Comparative Genomics of a Bacterivorous Green Alga Reveals Evolutionary Causalities and Consequences of Phago-Mixotrophic Mode of Nutrition.</title>
        <authorList>
            <person name="Burns J.A."/>
            <person name="Paasch A."/>
            <person name="Narechania A."/>
            <person name="Kim E."/>
        </authorList>
    </citation>
    <scope>NUCLEOTIDE SEQUENCE [LARGE SCALE GENOMIC DNA]</scope>
    <source>
        <strain evidence="2 3">PLY_AMNH</strain>
    </source>
</reference>
<keyword evidence="1" id="KW-0812">Transmembrane</keyword>
<name>A0AAE0FP75_9CHLO</name>